<gene>
    <name evidence="1" type="ORF">N7509_001523</name>
</gene>
<evidence type="ECO:0000313" key="1">
    <source>
        <dbReference type="EMBL" id="KAJ5407640.1"/>
    </source>
</evidence>
<dbReference type="GeneID" id="81365140"/>
<reference evidence="1" key="1">
    <citation type="submission" date="2022-12" db="EMBL/GenBank/DDBJ databases">
        <authorList>
            <person name="Petersen C."/>
        </authorList>
    </citation>
    <scope>NUCLEOTIDE SEQUENCE</scope>
    <source>
        <strain evidence="1">IBT 29677</strain>
    </source>
</reference>
<proteinExistence type="predicted"/>
<sequence length="273" mass="32600">MIQEDGEIDLKDVEILELLKKSEYSAIFKYHNQPYREWDPPDREVNFYVCESTAYRRLKAKGFCERKVIPDFYGTITNIQPRQWPHLWMFVDDELPPTAIVIEYVPNMHRIDLTNFSPQNVQILRDILEDIHLAGVLHDDTYPRNMMISRDPSTKQVRVLWIDFDRAQTFSESLSEWQKEQLEEETEIMDEFIQLLTQDNEQGELYHAYAFYYGVFGPLGWAMDYEWIQEKYAIPEPPPGPSWEEFQRVAKEQESQWKIVGENTREVTVEWDS</sequence>
<reference evidence="1" key="2">
    <citation type="journal article" date="2023" name="IMA Fungus">
        <title>Comparative genomic study of the Penicillium genus elucidates a diverse pangenome and 15 lateral gene transfer events.</title>
        <authorList>
            <person name="Petersen C."/>
            <person name="Sorensen T."/>
            <person name="Nielsen M.R."/>
            <person name="Sondergaard T.E."/>
            <person name="Sorensen J.L."/>
            <person name="Fitzpatrick D.A."/>
            <person name="Frisvad J.C."/>
            <person name="Nielsen K.L."/>
        </authorList>
    </citation>
    <scope>NUCLEOTIDE SEQUENCE</scope>
    <source>
        <strain evidence="1">IBT 29677</strain>
    </source>
</reference>
<dbReference type="Proteomes" id="UP001147747">
    <property type="component" value="Unassembled WGS sequence"/>
</dbReference>
<dbReference type="SUPFAM" id="SSF56112">
    <property type="entry name" value="Protein kinase-like (PK-like)"/>
    <property type="match status" value="1"/>
</dbReference>
<name>A0A9X0BCJ9_9EURO</name>
<dbReference type="OrthoDB" id="4185642at2759"/>
<evidence type="ECO:0008006" key="3">
    <source>
        <dbReference type="Google" id="ProtNLM"/>
    </source>
</evidence>
<protein>
    <recommendedName>
        <fullName evidence="3">Protein kinase domain-containing protein</fullName>
    </recommendedName>
</protein>
<organism evidence="1 2">
    <name type="scientific">Penicillium cosmopolitanum</name>
    <dbReference type="NCBI Taxonomy" id="1131564"/>
    <lineage>
        <taxon>Eukaryota</taxon>
        <taxon>Fungi</taxon>
        <taxon>Dikarya</taxon>
        <taxon>Ascomycota</taxon>
        <taxon>Pezizomycotina</taxon>
        <taxon>Eurotiomycetes</taxon>
        <taxon>Eurotiomycetidae</taxon>
        <taxon>Eurotiales</taxon>
        <taxon>Aspergillaceae</taxon>
        <taxon>Penicillium</taxon>
    </lineage>
</organism>
<dbReference type="EMBL" id="JAPZBU010000004">
    <property type="protein sequence ID" value="KAJ5407640.1"/>
    <property type="molecule type" value="Genomic_DNA"/>
</dbReference>
<dbReference type="Gene3D" id="1.10.510.10">
    <property type="entry name" value="Transferase(Phosphotransferase) domain 1"/>
    <property type="match status" value="1"/>
</dbReference>
<evidence type="ECO:0000313" key="2">
    <source>
        <dbReference type="Proteomes" id="UP001147747"/>
    </source>
</evidence>
<dbReference type="RefSeq" id="XP_056491955.1">
    <property type="nucleotide sequence ID" value="XM_056626160.1"/>
</dbReference>
<keyword evidence="2" id="KW-1185">Reference proteome</keyword>
<dbReference type="InterPro" id="IPR011009">
    <property type="entry name" value="Kinase-like_dom_sf"/>
</dbReference>
<dbReference type="AlphaFoldDB" id="A0A9X0BCJ9"/>
<accession>A0A9X0BCJ9</accession>
<comment type="caution">
    <text evidence="1">The sequence shown here is derived from an EMBL/GenBank/DDBJ whole genome shotgun (WGS) entry which is preliminary data.</text>
</comment>
<dbReference type="Pfam" id="PF06293">
    <property type="entry name" value="Kdo"/>
    <property type="match status" value="1"/>
</dbReference>